<dbReference type="Gene3D" id="2.60.40.10">
    <property type="entry name" value="Immunoglobulins"/>
    <property type="match status" value="1"/>
</dbReference>
<comment type="caution">
    <text evidence="1">The sequence shown here is derived from an EMBL/GenBank/DDBJ whole genome shotgun (WGS) entry which is preliminary data.</text>
</comment>
<dbReference type="Proteomes" id="UP001162164">
    <property type="component" value="Unassembled WGS sequence"/>
</dbReference>
<evidence type="ECO:0000313" key="1">
    <source>
        <dbReference type="EMBL" id="KAJ8984655.1"/>
    </source>
</evidence>
<dbReference type="SUPFAM" id="SSF48726">
    <property type="entry name" value="Immunoglobulin"/>
    <property type="match status" value="1"/>
</dbReference>
<dbReference type="InterPro" id="IPR013783">
    <property type="entry name" value="Ig-like_fold"/>
</dbReference>
<protein>
    <recommendedName>
        <fullName evidence="3">Ig-like domain-containing protein</fullName>
    </recommendedName>
</protein>
<reference evidence="1" key="1">
    <citation type="journal article" date="2023" name="Insect Mol. Biol.">
        <title>Genome sequencing provides insights into the evolution of gene families encoding plant cell wall-degrading enzymes in longhorned beetles.</title>
        <authorList>
            <person name="Shin N.R."/>
            <person name="Okamura Y."/>
            <person name="Kirsch R."/>
            <person name="Pauchet Y."/>
        </authorList>
    </citation>
    <scope>NUCLEOTIDE SEQUENCE</scope>
    <source>
        <strain evidence="1">MMC_N1</strain>
    </source>
</reference>
<name>A0ABQ9K221_9CUCU</name>
<gene>
    <name evidence="1" type="ORF">NQ317_015746</name>
</gene>
<accession>A0ABQ9K221</accession>
<sequence>MLRTPKGPKGSVDPTLVNPGLNGYCVWLSSGVDTGGHVHVYSNEKCANSCFSLVPGLPSMRDSLTNPVHVYEGDDALVTCVVKDIGPNTVMWKKEDRERHSTRVLTAGENRVTADKRFGVLHDAGQSVRPRHTSIPPRTRDLIPGRIGKRVKRG</sequence>
<evidence type="ECO:0000313" key="2">
    <source>
        <dbReference type="Proteomes" id="UP001162164"/>
    </source>
</evidence>
<evidence type="ECO:0008006" key="3">
    <source>
        <dbReference type="Google" id="ProtNLM"/>
    </source>
</evidence>
<proteinExistence type="predicted"/>
<dbReference type="EMBL" id="JAPWTJ010000029">
    <property type="protein sequence ID" value="KAJ8984655.1"/>
    <property type="molecule type" value="Genomic_DNA"/>
</dbReference>
<dbReference type="InterPro" id="IPR036179">
    <property type="entry name" value="Ig-like_dom_sf"/>
</dbReference>
<organism evidence="1 2">
    <name type="scientific">Molorchus minor</name>
    <dbReference type="NCBI Taxonomy" id="1323400"/>
    <lineage>
        <taxon>Eukaryota</taxon>
        <taxon>Metazoa</taxon>
        <taxon>Ecdysozoa</taxon>
        <taxon>Arthropoda</taxon>
        <taxon>Hexapoda</taxon>
        <taxon>Insecta</taxon>
        <taxon>Pterygota</taxon>
        <taxon>Neoptera</taxon>
        <taxon>Endopterygota</taxon>
        <taxon>Coleoptera</taxon>
        <taxon>Polyphaga</taxon>
        <taxon>Cucujiformia</taxon>
        <taxon>Chrysomeloidea</taxon>
        <taxon>Cerambycidae</taxon>
        <taxon>Lamiinae</taxon>
        <taxon>Monochamini</taxon>
        <taxon>Molorchus</taxon>
    </lineage>
</organism>
<keyword evidence="2" id="KW-1185">Reference proteome</keyword>